<keyword evidence="2" id="KW-1185">Reference proteome</keyword>
<evidence type="ECO:0000313" key="2">
    <source>
        <dbReference type="Proteomes" id="UP000187203"/>
    </source>
</evidence>
<accession>A0A1R3G6B0</accession>
<sequence>MAHGFPFPSQVPATDVYGTVMYLSPVDLPRAMAAPDVDNVNGTWGHKHRNMSVLQQHAAFFVEKIIC</sequence>
<reference evidence="2" key="1">
    <citation type="submission" date="2013-09" db="EMBL/GenBank/DDBJ databases">
        <title>Corchorus olitorius genome sequencing.</title>
        <authorList>
            <person name="Alam M."/>
            <person name="Haque M.S."/>
            <person name="Islam M.S."/>
            <person name="Emdad E.M."/>
            <person name="Islam M.M."/>
            <person name="Ahmed B."/>
            <person name="Halim A."/>
            <person name="Hossen Q.M.M."/>
            <person name="Hossain M.Z."/>
            <person name="Ahmed R."/>
            <person name="Khan M.M."/>
            <person name="Islam R."/>
            <person name="Rashid M.M."/>
            <person name="Khan S.A."/>
            <person name="Rahman M.S."/>
            <person name="Alam M."/>
            <person name="Yahiya A.S."/>
            <person name="Khan M.S."/>
            <person name="Azam M.S."/>
            <person name="Haque T."/>
            <person name="Lashkar M.Z.H."/>
            <person name="Akhand A.I."/>
            <person name="Morshed G."/>
            <person name="Roy S."/>
            <person name="Uddin K.S."/>
            <person name="Rabeya T."/>
            <person name="Hossain A.S."/>
            <person name="Chowdhury A."/>
            <person name="Snigdha A.R."/>
            <person name="Mortoza M.S."/>
            <person name="Matin S.A."/>
            <person name="Hoque S.M.E."/>
            <person name="Islam M.K."/>
            <person name="Roy D.K."/>
            <person name="Haider R."/>
            <person name="Moosa M.M."/>
            <person name="Elias S.M."/>
            <person name="Hasan A.M."/>
            <person name="Jahan S."/>
            <person name="Shafiuddin M."/>
            <person name="Mahmood N."/>
            <person name="Shommy N.S."/>
        </authorList>
    </citation>
    <scope>NUCLEOTIDE SEQUENCE [LARGE SCALE GENOMIC DNA]</scope>
    <source>
        <strain evidence="2">cv. O-4</strain>
    </source>
</reference>
<name>A0A1R3G6B0_9ROSI</name>
<dbReference type="STRING" id="93759.A0A1R3G6B0"/>
<organism evidence="1 2">
    <name type="scientific">Corchorus olitorius</name>
    <dbReference type="NCBI Taxonomy" id="93759"/>
    <lineage>
        <taxon>Eukaryota</taxon>
        <taxon>Viridiplantae</taxon>
        <taxon>Streptophyta</taxon>
        <taxon>Embryophyta</taxon>
        <taxon>Tracheophyta</taxon>
        <taxon>Spermatophyta</taxon>
        <taxon>Magnoliopsida</taxon>
        <taxon>eudicotyledons</taxon>
        <taxon>Gunneridae</taxon>
        <taxon>Pentapetalae</taxon>
        <taxon>rosids</taxon>
        <taxon>malvids</taxon>
        <taxon>Malvales</taxon>
        <taxon>Malvaceae</taxon>
        <taxon>Grewioideae</taxon>
        <taxon>Apeibeae</taxon>
        <taxon>Corchorus</taxon>
    </lineage>
</organism>
<gene>
    <name evidence="1" type="ORF">COLO4_36695</name>
</gene>
<protein>
    <submittedName>
        <fullName evidence="1">Uncharacterized protein</fullName>
    </submittedName>
</protein>
<evidence type="ECO:0000313" key="1">
    <source>
        <dbReference type="EMBL" id="OMO53597.1"/>
    </source>
</evidence>
<comment type="caution">
    <text evidence="1">The sequence shown here is derived from an EMBL/GenBank/DDBJ whole genome shotgun (WGS) entry which is preliminary data.</text>
</comment>
<dbReference type="Proteomes" id="UP000187203">
    <property type="component" value="Unassembled WGS sequence"/>
</dbReference>
<dbReference type="AlphaFoldDB" id="A0A1R3G6B0"/>
<proteinExistence type="predicted"/>
<dbReference type="EMBL" id="AWUE01023505">
    <property type="protein sequence ID" value="OMO53597.1"/>
    <property type="molecule type" value="Genomic_DNA"/>
</dbReference>